<keyword evidence="1" id="KW-0175">Coiled coil</keyword>
<evidence type="ECO:0000313" key="2">
    <source>
        <dbReference type="EMBL" id="OLQ14504.1"/>
    </source>
</evidence>
<name>A0A1Q9F485_SYMMI</name>
<feature type="coiled-coil region" evidence="1">
    <location>
        <begin position="65"/>
        <end position="92"/>
    </location>
</feature>
<sequence>MADCDVRYEYDQTVGELLDNVLAGGGTPQRLLSINISTCDHDEQLPSSFTLLEPARKQATKVLKLLKAMKAMKAMKARLKKAMETIKVLRARLPAKRTFWSRAKLMKAIKALKAKKAMKAMKAMRQMAGFAGHSHEYTVCSIEQVRAPHVLAKIFQPDKYHQDFYLRDWESQRDEWDVCLQELAASMNYSKNFQGNGPFFSQLTLEEREKYVVTERDERSAAVLHHFETGGARKKKAVQKVYRRRVEDTIQKAQQKTGFMIPKKHFHAMVQQTLTSLGHSDIVLSSEANDQLQTVAEEIGTWQASVRPVAEQPMQFVSWMMLTVESNDAVEVPRVLATVTPPNWTGQLSHVHLGGAELALLAREEGCPVAVLTALRLGIPLVKLGFQALQNSQGQFASSGIQLHAQCPLGHPSQCHVRDEMWQLPEDVSAASSPPTQPRNYAGPSQAVEVPRVLATVPPPNWTGQLSHVHLGGPELALLAWEEGCPVAVLTALRLGIPLVKLGFQALQNSQGQFASSGIQLHAQCPLGHPSQCHVRDEMWQLPEDVSAASSPPTQPRNYAGPSQAVEVPRVLATVPPPNWTGQLSHVHLGGSMPASDQQSVACTLWLKASGRPAILGLQSLAPDFKPTV</sequence>
<protein>
    <submittedName>
        <fullName evidence="2">Uncharacterized protein</fullName>
    </submittedName>
</protein>
<evidence type="ECO:0000313" key="3">
    <source>
        <dbReference type="Proteomes" id="UP000186817"/>
    </source>
</evidence>
<proteinExistence type="predicted"/>
<accession>A0A1Q9F485</accession>
<gene>
    <name evidence="2" type="ORF">AK812_SmicGene1339</name>
</gene>
<dbReference type="EMBL" id="LSRX01000014">
    <property type="protein sequence ID" value="OLQ14504.1"/>
    <property type="molecule type" value="Genomic_DNA"/>
</dbReference>
<keyword evidence="3" id="KW-1185">Reference proteome</keyword>
<evidence type="ECO:0000256" key="1">
    <source>
        <dbReference type="SAM" id="Coils"/>
    </source>
</evidence>
<dbReference type="AlphaFoldDB" id="A0A1Q9F485"/>
<reference evidence="2 3" key="1">
    <citation type="submission" date="2016-02" db="EMBL/GenBank/DDBJ databases">
        <title>Genome analysis of coral dinoflagellate symbionts highlights evolutionary adaptations to a symbiotic lifestyle.</title>
        <authorList>
            <person name="Aranda M."/>
            <person name="Li Y."/>
            <person name="Liew Y.J."/>
            <person name="Baumgarten S."/>
            <person name="Simakov O."/>
            <person name="Wilson M."/>
            <person name="Piel J."/>
            <person name="Ashoor H."/>
            <person name="Bougouffa S."/>
            <person name="Bajic V.B."/>
            <person name="Ryu T."/>
            <person name="Ravasi T."/>
            <person name="Bayer T."/>
            <person name="Micklem G."/>
            <person name="Kim H."/>
            <person name="Bhak J."/>
            <person name="Lajeunesse T.C."/>
            <person name="Voolstra C.R."/>
        </authorList>
    </citation>
    <scope>NUCLEOTIDE SEQUENCE [LARGE SCALE GENOMIC DNA]</scope>
    <source>
        <strain evidence="2 3">CCMP2467</strain>
    </source>
</reference>
<dbReference type="OrthoDB" id="423371at2759"/>
<dbReference type="Proteomes" id="UP000186817">
    <property type="component" value="Unassembled WGS sequence"/>
</dbReference>
<comment type="caution">
    <text evidence="2">The sequence shown here is derived from an EMBL/GenBank/DDBJ whole genome shotgun (WGS) entry which is preliminary data.</text>
</comment>
<organism evidence="2 3">
    <name type="scientific">Symbiodinium microadriaticum</name>
    <name type="common">Dinoflagellate</name>
    <name type="synonym">Zooxanthella microadriatica</name>
    <dbReference type="NCBI Taxonomy" id="2951"/>
    <lineage>
        <taxon>Eukaryota</taxon>
        <taxon>Sar</taxon>
        <taxon>Alveolata</taxon>
        <taxon>Dinophyceae</taxon>
        <taxon>Suessiales</taxon>
        <taxon>Symbiodiniaceae</taxon>
        <taxon>Symbiodinium</taxon>
    </lineage>
</organism>